<evidence type="ECO:0000259" key="1">
    <source>
        <dbReference type="PROSITE" id="PS50222"/>
    </source>
</evidence>
<dbReference type="InterPro" id="IPR018247">
    <property type="entry name" value="EF_Hand_1_Ca_BS"/>
</dbReference>
<gene>
    <name evidence="2" type="ORF">CCMP2556_LOCUS44593</name>
</gene>
<evidence type="ECO:0000313" key="3">
    <source>
        <dbReference type="Proteomes" id="UP001642484"/>
    </source>
</evidence>
<keyword evidence="3" id="KW-1185">Reference proteome</keyword>
<dbReference type="InterPro" id="IPR002048">
    <property type="entry name" value="EF_hand_dom"/>
</dbReference>
<evidence type="ECO:0000313" key="2">
    <source>
        <dbReference type="EMBL" id="CAK9093293.1"/>
    </source>
</evidence>
<organism evidence="2 3">
    <name type="scientific">Durusdinium trenchii</name>
    <dbReference type="NCBI Taxonomy" id="1381693"/>
    <lineage>
        <taxon>Eukaryota</taxon>
        <taxon>Sar</taxon>
        <taxon>Alveolata</taxon>
        <taxon>Dinophyceae</taxon>
        <taxon>Suessiales</taxon>
        <taxon>Symbiodiniaceae</taxon>
        <taxon>Durusdinium</taxon>
    </lineage>
</organism>
<dbReference type="PROSITE" id="PS00018">
    <property type="entry name" value="EF_HAND_1"/>
    <property type="match status" value="1"/>
</dbReference>
<dbReference type="PROSITE" id="PS50222">
    <property type="entry name" value="EF_HAND_2"/>
    <property type="match status" value="1"/>
</dbReference>
<reference evidence="2 3" key="1">
    <citation type="submission" date="2024-02" db="EMBL/GenBank/DDBJ databases">
        <authorList>
            <person name="Chen Y."/>
            <person name="Shah S."/>
            <person name="Dougan E. K."/>
            <person name="Thang M."/>
            <person name="Chan C."/>
        </authorList>
    </citation>
    <scope>NUCLEOTIDE SEQUENCE [LARGE SCALE GENOMIC DNA]</scope>
</reference>
<proteinExistence type="predicted"/>
<accession>A0ABP0R0C4</accession>
<dbReference type="EMBL" id="CAXAMN010025195">
    <property type="protein sequence ID" value="CAK9093293.1"/>
    <property type="molecule type" value="Genomic_DNA"/>
</dbReference>
<name>A0ABP0R0C4_9DINO</name>
<feature type="domain" description="EF-hand" evidence="1">
    <location>
        <begin position="93"/>
        <end position="117"/>
    </location>
</feature>
<protein>
    <recommendedName>
        <fullName evidence="1">EF-hand domain-containing protein</fullName>
    </recommendedName>
</protein>
<sequence length="189" mass="21144">MGVGSVRRHKPTMGATVSVMAEFDRLKSHGVDGEAVWGAWFKGCHASSTPSGVSLPQASTHMEEPVLTLNALQRLVTPQEYMLDFRHIATLWKLDSNHDGVVSFEELVAFTEFINDHRSLGDVELSQKLKALCVLEMAVDVCSEGGHHLFVDWAIKPKSSSHQCKEYLKVKALECPSLLRRTCRHVRFE</sequence>
<comment type="caution">
    <text evidence="2">The sequence shown here is derived from an EMBL/GenBank/DDBJ whole genome shotgun (WGS) entry which is preliminary data.</text>
</comment>
<dbReference type="Proteomes" id="UP001642484">
    <property type="component" value="Unassembled WGS sequence"/>
</dbReference>